<proteinExistence type="inferred from homology"/>
<dbReference type="GO" id="GO:0005978">
    <property type="term" value="P:glycogen biosynthetic process"/>
    <property type="evidence" value="ECO:0007669"/>
    <property type="project" value="UniProtKB-UniRule"/>
</dbReference>
<comment type="similarity">
    <text evidence="1 9">Belongs to the bacterial/plant glucose-1-phosphate adenylyltransferase family.</text>
</comment>
<evidence type="ECO:0000259" key="10">
    <source>
        <dbReference type="Pfam" id="PF00483"/>
    </source>
</evidence>
<dbReference type="SUPFAM" id="SSF53448">
    <property type="entry name" value="Nucleotide-diphospho-sugar transferases"/>
    <property type="match status" value="1"/>
</dbReference>
<evidence type="ECO:0000256" key="1">
    <source>
        <dbReference type="ARBA" id="ARBA00010443"/>
    </source>
</evidence>
<keyword evidence="13" id="KW-1185">Reference proteome</keyword>
<dbReference type="NCBIfam" id="NF002023">
    <property type="entry name" value="PRK00844.1"/>
    <property type="match status" value="1"/>
</dbReference>
<keyword evidence="5 9" id="KW-0547">Nucleotide-binding</keyword>
<sequence>MKPQPNQRLSSQAMAFVLAGGRGSRLKELTDRRAKPAVYFGGKTRIIDFALSNALNSGIRKMAIATQYKAHSLIRHMQRGWNFFRAERNEYLDILPASQRIDESKWYLGTADAVAQNIDIIEDYDVKYVIILAGDHIYKMDYEVMLRQHVETGADVTIGCLTVPREEATAFGCMAVDKSLRITGFIEKPADPPGLPDDPTHTLVSMGIYVFDWKLLRELLIRDAEDPNSGHDFGHDLIPDIVKNGKAMAHRFAESCVTSGLETEPYWRDVGTIDAFWQANIDLTDFTPKLDLYDNAWPIWTYAEIVPPAKFIHDEDNRRGSAVSSLVSGDCIVSGSEVRNSLLFTGGRAHSYSSLDYVVALPYVEVGRKAQLSRCVVDRGVKIPEGLVVGEDPEEDAKWFRRTEGGVVLITQPMLDRRAAKLG</sequence>
<dbReference type="PANTHER" id="PTHR43523:SF2">
    <property type="entry name" value="GLUCOSE-1-PHOSPHATE ADENYLYLTRANSFERASE"/>
    <property type="match status" value="1"/>
</dbReference>
<evidence type="ECO:0000313" key="13">
    <source>
        <dbReference type="Proteomes" id="UP000219111"/>
    </source>
</evidence>
<dbReference type="PANTHER" id="PTHR43523">
    <property type="entry name" value="GLUCOSE-1-PHOSPHATE ADENYLYLTRANSFERASE-RELATED"/>
    <property type="match status" value="1"/>
</dbReference>
<dbReference type="Proteomes" id="UP000219111">
    <property type="component" value="Unassembled WGS sequence"/>
</dbReference>
<dbReference type="HAMAP" id="MF_00624">
    <property type="entry name" value="GlgC"/>
    <property type="match status" value="1"/>
</dbReference>
<evidence type="ECO:0000256" key="5">
    <source>
        <dbReference type="ARBA" id="ARBA00022741"/>
    </source>
</evidence>
<keyword evidence="6 9" id="KW-0067">ATP-binding</keyword>
<feature type="domain" description="Glucose-1-phosphate adenylyltransferase/Bifunctional protein GlmU-like C-terminal hexapeptide" evidence="11">
    <location>
        <begin position="307"/>
        <end position="410"/>
    </location>
</feature>
<dbReference type="UniPathway" id="UPA00164"/>
<dbReference type="InterPro" id="IPR056818">
    <property type="entry name" value="GlmU/GlgC-like_hexapep"/>
</dbReference>
<comment type="catalytic activity">
    <reaction evidence="9">
        <text>alpha-D-glucose 1-phosphate + ATP + H(+) = ADP-alpha-D-glucose + diphosphate</text>
        <dbReference type="Rhea" id="RHEA:12120"/>
        <dbReference type="ChEBI" id="CHEBI:15378"/>
        <dbReference type="ChEBI" id="CHEBI:30616"/>
        <dbReference type="ChEBI" id="CHEBI:33019"/>
        <dbReference type="ChEBI" id="CHEBI:57498"/>
        <dbReference type="ChEBI" id="CHEBI:58601"/>
        <dbReference type="EC" id="2.7.7.27"/>
    </reaction>
</comment>
<feature type="site" description="Could play a key role in the communication between the regulatory and the substrate sites" evidence="9">
    <location>
        <position position="67"/>
    </location>
</feature>
<dbReference type="RefSeq" id="WP_097070542.1">
    <property type="nucleotide sequence ID" value="NZ_OBMT01000009.1"/>
</dbReference>
<evidence type="ECO:0000256" key="6">
    <source>
        <dbReference type="ARBA" id="ARBA00022840"/>
    </source>
</evidence>
<feature type="binding site" evidence="9">
    <location>
        <position position="172"/>
    </location>
    <ligand>
        <name>alpha-D-glucose 1-phosphate</name>
        <dbReference type="ChEBI" id="CHEBI:58601"/>
    </ligand>
</feature>
<evidence type="ECO:0000259" key="11">
    <source>
        <dbReference type="Pfam" id="PF24894"/>
    </source>
</evidence>
<dbReference type="InterPro" id="IPR011831">
    <property type="entry name" value="ADP-Glc_PPase"/>
</dbReference>
<keyword evidence="8 9" id="KW-0119">Carbohydrate metabolism</keyword>
<evidence type="ECO:0000256" key="9">
    <source>
        <dbReference type="HAMAP-Rule" id="MF_00624"/>
    </source>
</evidence>
<comment type="function">
    <text evidence="9">Involved in the biosynthesis of ADP-glucose, a building block required for the elongation reactions to produce glycogen. Catalyzes the reaction between ATP and alpha-D-glucose 1-phosphate (G1P) to produce pyrophosphate and ADP-Glc.</text>
</comment>
<feature type="site" description="Could play a key role in the communication between the regulatory and the substrate sites" evidence="9">
    <location>
        <position position="106"/>
    </location>
</feature>
<dbReference type="InterPro" id="IPR005835">
    <property type="entry name" value="NTP_transferase_dom"/>
</dbReference>
<evidence type="ECO:0000256" key="8">
    <source>
        <dbReference type="ARBA" id="ARBA00023277"/>
    </source>
</evidence>
<feature type="binding site" evidence="9">
    <location>
        <position position="205"/>
    </location>
    <ligand>
        <name>alpha-D-glucose 1-phosphate</name>
        <dbReference type="ChEBI" id="CHEBI:58601"/>
    </ligand>
</feature>
<evidence type="ECO:0000313" key="12">
    <source>
        <dbReference type="EMBL" id="SOC11966.1"/>
    </source>
</evidence>
<dbReference type="NCBIfam" id="NF001947">
    <property type="entry name" value="PRK00725.1"/>
    <property type="match status" value="1"/>
</dbReference>
<dbReference type="PROSITE" id="PS00810">
    <property type="entry name" value="ADP_GLC_PYROPHOSPH_3"/>
    <property type="match status" value="1"/>
</dbReference>
<reference evidence="13" key="1">
    <citation type="submission" date="2017-08" db="EMBL/GenBank/DDBJ databases">
        <authorList>
            <person name="Varghese N."/>
            <person name="Submissions S."/>
        </authorList>
    </citation>
    <scope>NUCLEOTIDE SEQUENCE [LARGE SCALE GENOMIC DNA]</scope>
    <source>
        <strain evidence="13">JA276</strain>
    </source>
</reference>
<keyword evidence="2 9" id="KW-0321">Glycogen metabolism</keyword>
<evidence type="ECO:0000256" key="4">
    <source>
        <dbReference type="ARBA" id="ARBA00022695"/>
    </source>
</evidence>
<dbReference type="CDD" id="cd04651">
    <property type="entry name" value="LbH_G1P_AT_C"/>
    <property type="match status" value="1"/>
</dbReference>
<dbReference type="GO" id="GO:0008878">
    <property type="term" value="F:glucose-1-phosphate adenylyltransferase activity"/>
    <property type="evidence" value="ECO:0007669"/>
    <property type="project" value="UniProtKB-UniRule"/>
</dbReference>
<name>A0A285STR7_9RHOB</name>
<organism evidence="12 13">
    <name type="scientific">Rhodobacter maris</name>
    <dbReference type="NCBI Taxonomy" id="446682"/>
    <lineage>
        <taxon>Bacteria</taxon>
        <taxon>Pseudomonadati</taxon>
        <taxon>Pseudomonadota</taxon>
        <taxon>Alphaproteobacteria</taxon>
        <taxon>Rhodobacterales</taxon>
        <taxon>Rhodobacter group</taxon>
        <taxon>Rhodobacter</taxon>
    </lineage>
</organism>
<keyword evidence="4 9" id="KW-0548">Nucleotidyltransferase</keyword>
<dbReference type="InterPro" id="IPR005836">
    <property type="entry name" value="ADP_Glu_pyroP_CS"/>
</dbReference>
<comment type="subunit">
    <text evidence="9">Homotetramer.</text>
</comment>
<gene>
    <name evidence="9" type="primary">glgC</name>
    <name evidence="12" type="ORF">SAMN05877831_10991</name>
</gene>
<comment type="pathway">
    <text evidence="9">Glycan biosynthesis; glycogen biosynthesis.</text>
</comment>
<dbReference type="SUPFAM" id="SSF51161">
    <property type="entry name" value="Trimeric LpxA-like enzymes"/>
    <property type="match status" value="1"/>
</dbReference>
<dbReference type="InterPro" id="IPR029044">
    <property type="entry name" value="Nucleotide-diphossugar_trans"/>
</dbReference>
<dbReference type="PROSITE" id="PS00809">
    <property type="entry name" value="ADP_GLC_PYROPHOSPH_2"/>
    <property type="match status" value="1"/>
</dbReference>
<feature type="binding site" evidence="9">
    <location>
        <position position="107"/>
    </location>
    <ligand>
        <name>alpha-D-glucose 1-phosphate</name>
        <dbReference type="ChEBI" id="CHEBI:58601"/>
    </ligand>
</feature>
<dbReference type="Pfam" id="PF24894">
    <property type="entry name" value="Hexapep_GlmU"/>
    <property type="match status" value="1"/>
</dbReference>
<dbReference type="NCBIfam" id="TIGR02091">
    <property type="entry name" value="glgC"/>
    <property type="match status" value="1"/>
</dbReference>
<protein>
    <recommendedName>
        <fullName evidence="9">Glucose-1-phosphate adenylyltransferase</fullName>
        <ecNumber evidence="9">2.7.7.27</ecNumber>
    </recommendedName>
    <alternativeName>
        <fullName evidence="9">ADP-glucose pyrophosphorylase</fullName>
        <shortName evidence="9">ADPGlc PPase</shortName>
    </alternativeName>
    <alternativeName>
        <fullName evidence="9">ADP-glucose synthase</fullName>
    </alternativeName>
</protein>
<dbReference type="PROSITE" id="PS00808">
    <property type="entry name" value="ADP_GLC_PYROPHOSPH_1"/>
    <property type="match status" value="1"/>
</dbReference>
<dbReference type="AlphaFoldDB" id="A0A285STR7"/>
<keyword evidence="3 9" id="KW-0808">Transferase</keyword>
<dbReference type="Gene3D" id="3.90.550.10">
    <property type="entry name" value="Spore Coat Polysaccharide Biosynthesis Protein SpsA, Chain A"/>
    <property type="match status" value="1"/>
</dbReference>
<dbReference type="Pfam" id="PF00483">
    <property type="entry name" value="NTP_transferase"/>
    <property type="match status" value="1"/>
</dbReference>
<evidence type="ECO:0000256" key="3">
    <source>
        <dbReference type="ARBA" id="ARBA00022679"/>
    </source>
</evidence>
<dbReference type="OrthoDB" id="9801810at2"/>
<evidence type="ECO:0000256" key="7">
    <source>
        <dbReference type="ARBA" id="ARBA00023056"/>
    </source>
</evidence>
<dbReference type="EC" id="2.7.7.27" evidence="9"/>
<dbReference type="InterPro" id="IPR011004">
    <property type="entry name" value="Trimer_LpxA-like_sf"/>
</dbReference>
<keyword evidence="7 9" id="KW-0320">Glycogen biosynthesis</keyword>
<accession>A0A285STR7</accession>
<evidence type="ECO:0000256" key="2">
    <source>
        <dbReference type="ARBA" id="ARBA00022600"/>
    </source>
</evidence>
<dbReference type="Gene3D" id="2.160.10.10">
    <property type="entry name" value="Hexapeptide repeat proteins"/>
    <property type="match status" value="1"/>
</dbReference>
<dbReference type="CDD" id="cd02508">
    <property type="entry name" value="ADP_Glucose_PP"/>
    <property type="match status" value="1"/>
</dbReference>
<feature type="domain" description="Nucleotidyl transferase" evidence="10">
    <location>
        <begin position="15"/>
        <end position="284"/>
    </location>
</feature>
<dbReference type="InterPro" id="IPR023049">
    <property type="entry name" value="GlgC_bac"/>
</dbReference>
<dbReference type="EMBL" id="OBMT01000009">
    <property type="protein sequence ID" value="SOC11966.1"/>
    <property type="molecule type" value="Genomic_DNA"/>
</dbReference>
<dbReference type="GO" id="GO:0005524">
    <property type="term" value="F:ATP binding"/>
    <property type="evidence" value="ECO:0007669"/>
    <property type="project" value="UniProtKB-KW"/>
</dbReference>
<feature type="binding site" evidence="9">
    <location>
        <begin position="187"/>
        <end position="188"/>
    </location>
    <ligand>
        <name>alpha-D-glucose 1-phosphate</name>
        <dbReference type="ChEBI" id="CHEBI:58601"/>
    </ligand>
</feature>